<dbReference type="Proteomes" id="UP001500339">
    <property type="component" value="Unassembled WGS sequence"/>
</dbReference>
<feature type="domain" description="N-acetyltransferase" evidence="1">
    <location>
        <begin position="1"/>
        <end position="145"/>
    </location>
</feature>
<dbReference type="PANTHER" id="PTHR43451">
    <property type="entry name" value="ACETYLTRANSFERASE (GNAT) FAMILY PROTEIN"/>
    <property type="match status" value="1"/>
</dbReference>
<gene>
    <name evidence="2" type="ORF">GCM10008905_20150</name>
</gene>
<dbReference type="CDD" id="cd04301">
    <property type="entry name" value="NAT_SF"/>
    <property type="match status" value="1"/>
</dbReference>
<organism evidence="2 3">
    <name type="scientific">Clostridium malenominatum</name>
    <dbReference type="NCBI Taxonomy" id="1539"/>
    <lineage>
        <taxon>Bacteria</taxon>
        <taxon>Bacillati</taxon>
        <taxon>Bacillota</taxon>
        <taxon>Clostridia</taxon>
        <taxon>Eubacteriales</taxon>
        <taxon>Clostridiaceae</taxon>
        <taxon>Clostridium</taxon>
    </lineage>
</organism>
<dbReference type="PANTHER" id="PTHR43451:SF1">
    <property type="entry name" value="ACETYLTRANSFERASE"/>
    <property type="match status" value="1"/>
</dbReference>
<evidence type="ECO:0000313" key="2">
    <source>
        <dbReference type="EMBL" id="GAA0725208.1"/>
    </source>
</evidence>
<dbReference type="InterPro" id="IPR052564">
    <property type="entry name" value="N-acetyltrans/Recomb-assoc"/>
</dbReference>
<dbReference type="PROSITE" id="PS51186">
    <property type="entry name" value="GNAT"/>
    <property type="match status" value="1"/>
</dbReference>
<dbReference type="EMBL" id="BAAACF010000001">
    <property type="protein sequence ID" value="GAA0725208.1"/>
    <property type="molecule type" value="Genomic_DNA"/>
</dbReference>
<accession>A0ABP3U820</accession>
<dbReference type="InterPro" id="IPR016181">
    <property type="entry name" value="Acyl_CoA_acyltransferase"/>
</dbReference>
<dbReference type="Pfam" id="PF13673">
    <property type="entry name" value="Acetyltransf_10"/>
    <property type="match status" value="1"/>
</dbReference>
<reference evidence="3" key="1">
    <citation type="journal article" date="2019" name="Int. J. Syst. Evol. Microbiol.">
        <title>The Global Catalogue of Microorganisms (GCM) 10K type strain sequencing project: providing services to taxonomists for standard genome sequencing and annotation.</title>
        <authorList>
            <consortium name="The Broad Institute Genomics Platform"/>
            <consortium name="The Broad Institute Genome Sequencing Center for Infectious Disease"/>
            <person name="Wu L."/>
            <person name="Ma J."/>
        </authorList>
    </citation>
    <scope>NUCLEOTIDE SEQUENCE [LARGE SCALE GENOMIC DNA]</scope>
    <source>
        <strain evidence="3">JCM 1405</strain>
    </source>
</reference>
<sequence length="145" mass="16590">MLVRRIEQNEIVAVLDIVWDVFMQYEAPDYSKEGIETFQNSVINNNDYLNSITMYGAYEDSNIVGVIATRNSGNHIALFFVDGKYHRKGIGRKLFEVVLKNSTANEITVNSSPYAVEVYHRLGFIDSDTEQVTDGMRYTPMTYVK</sequence>
<evidence type="ECO:0000313" key="3">
    <source>
        <dbReference type="Proteomes" id="UP001500339"/>
    </source>
</evidence>
<keyword evidence="3" id="KW-1185">Reference proteome</keyword>
<evidence type="ECO:0000259" key="1">
    <source>
        <dbReference type="PROSITE" id="PS51186"/>
    </source>
</evidence>
<proteinExistence type="predicted"/>
<comment type="caution">
    <text evidence="2">The sequence shown here is derived from an EMBL/GenBank/DDBJ whole genome shotgun (WGS) entry which is preliminary data.</text>
</comment>
<protein>
    <submittedName>
        <fullName evidence="2">GNAT family N-acetyltransferase</fullName>
    </submittedName>
</protein>
<dbReference type="InterPro" id="IPR000182">
    <property type="entry name" value="GNAT_dom"/>
</dbReference>
<name>A0ABP3U820_9CLOT</name>
<dbReference type="Gene3D" id="3.40.630.30">
    <property type="match status" value="1"/>
</dbReference>
<dbReference type="SUPFAM" id="SSF55729">
    <property type="entry name" value="Acyl-CoA N-acyltransferases (Nat)"/>
    <property type="match status" value="1"/>
</dbReference>